<keyword evidence="3" id="KW-0472">Membrane</keyword>
<name>A0A9D1WJQ5_9FIRM</name>
<feature type="region of interest" description="Disordered" evidence="2">
    <location>
        <begin position="358"/>
        <end position="377"/>
    </location>
</feature>
<feature type="domain" description="Cell envelope-related transcriptional attenuator" evidence="4">
    <location>
        <begin position="85"/>
        <end position="247"/>
    </location>
</feature>
<keyword evidence="3" id="KW-0812">Transmembrane</keyword>
<feature type="transmembrane region" description="Helical" evidence="3">
    <location>
        <begin position="12"/>
        <end position="30"/>
    </location>
</feature>
<dbReference type="NCBIfam" id="TIGR00350">
    <property type="entry name" value="lytR_cpsA_psr"/>
    <property type="match status" value="1"/>
</dbReference>
<evidence type="ECO:0000256" key="3">
    <source>
        <dbReference type="SAM" id="Phobius"/>
    </source>
</evidence>
<dbReference type="EMBL" id="DXEX01000151">
    <property type="protein sequence ID" value="HIX59417.1"/>
    <property type="molecule type" value="Genomic_DNA"/>
</dbReference>
<evidence type="ECO:0000313" key="5">
    <source>
        <dbReference type="EMBL" id="HIX59417.1"/>
    </source>
</evidence>
<dbReference type="AlphaFoldDB" id="A0A9D1WJQ5"/>
<accession>A0A9D1WJQ5</accession>
<dbReference type="PANTHER" id="PTHR33392:SF6">
    <property type="entry name" value="POLYISOPRENYL-TEICHOIC ACID--PEPTIDOGLYCAN TEICHOIC ACID TRANSFERASE TAGU"/>
    <property type="match status" value="1"/>
</dbReference>
<evidence type="ECO:0000313" key="6">
    <source>
        <dbReference type="Proteomes" id="UP000886817"/>
    </source>
</evidence>
<organism evidence="5 6">
    <name type="scientific">Candidatus Blautia gallistercoris</name>
    <dbReference type="NCBI Taxonomy" id="2838490"/>
    <lineage>
        <taxon>Bacteria</taxon>
        <taxon>Bacillati</taxon>
        <taxon>Bacillota</taxon>
        <taxon>Clostridia</taxon>
        <taxon>Lachnospirales</taxon>
        <taxon>Lachnospiraceae</taxon>
        <taxon>Blautia</taxon>
    </lineage>
</organism>
<sequence length="377" mass="41527">MKKSGVAKKILFAFEIIILLVLIGGLFVYGKINSSLDKLNTTEIDENSVGINEDIVQSERLQGYTNIAIFGIDSRGEGSELSAENSDVIIIASINNDTKEVKLVSLYRDTLLDVGNDSYEKCNAAYAYGGAQQALTMLNTNLDLNIQDYVTVNFAAVTEVVDCLGGVDIEMTRDEVIHMNNYCEGTAAVTGKSYEPIEVPAEDITQTYHLDGTQATSYARIRYGGGDDYKRTERQRTVITKLVEKAKKASLSQLTEIMDRVFPLIETSFQKNEIFEMGASMLSYNLGESMGFPKGFVPVTFETKGSCVVPVTLRNNVVELHNFLFGTDTGYEPSETVLHRSEVIVSLSGYDETYFANSTESADSTETDSSGTYSTEY</sequence>
<evidence type="ECO:0000256" key="1">
    <source>
        <dbReference type="ARBA" id="ARBA00006068"/>
    </source>
</evidence>
<dbReference type="Gene3D" id="3.40.630.190">
    <property type="entry name" value="LCP protein"/>
    <property type="match status" value="1"/>
</dbReference>
<comment type="caution">
    <text evidence="5">The sequence shown here is derived from an EMBL/GenBank/DDBJ whole genome shotgun (WGS) entry which is preliminary data.</text>
</comment>
<keyword evidence="3" id="KW-1133">Transmembrane helix</keyword>
<gene>
    <name evidence="5" type="ORF">IAA45_06870</name>
</gene>
<protein>
    <submittedName>
        <fullName evidence="5">LCP family protein</fullName>
    </submittedName>
</protein>
<dbReference type="InterPro" id="IPR004474">
    <property type="entry name" value="LytR_CpsA_psr"/>
</dbReference>
<dbReference type="PANTHER" id="PTHR33392">
    <property type="entry name" value="POLYISOPRENYL-TEICHOIC ACID--PEPTIDOGLYCAN TEICHOIC ACID TRANSFERASE TAGU"/>
    <property type="match status" value="1"/>
</dbReference>
<dbReference type="Proteomes" id="UP000886817">
    <property type="component" value="Unassembled WGS sequence"/>
</dbReference>
<dbReference type="Pfam" id="PF03816">
    <property type="entry name" value="LytR_cpsA_psr"/>
    <property type="match status" value="1"/>
</dbReference>
<reference evidence="5" key="2">
    <citation type="submission" date="2021-04" db="EMBL/GenBank/DDBJ databases">
        <authorList>
            <person name="Gilroy R."/>
        </authorList>
    </citation>
    <scope>NUCLEOTIDE SEQUENCE</scope>
    <source>
        <strain evidence="5">ChiSjej1B19-8411</strain>
    </source>
</reference>
<comment type="similarity">
    <text evidence="1">Belongs to the LytR/CpsA/Psr (LCP) family.</text>
</comment>
<proteinExistence type="inferred from homology"/>
<reference evidence="5" key="1">
    <citation type="journal article" date="2021" name="PeerJ">
        <title>Extensive microbial diversity within the chicken gut microbiome revealed by metagenomics and culture.</title>
        <authorList>
            <person name="Gilroy R."/>
            <person name="Ravi A."/>
            <person name="Getino M."/>
            <person name="Pursley I."/>
            <person name="Horton D.L."/>
            <person name="Alikhan N.F."/>
            <person name="Baker D."/>
            <person name="Gharbi K."/>
            <person name="Hall N."/>
            <person name="Watson M."/>
            <person name="Adriaenssens E.M."/>
            <person name="Foster-Nyarko E."/>
            <person name="Jarju S."/>
            <person name="Secka A."/>
            <person name="Antonio M."/>
            <person name="Oren A."/>
            <person name="Chaudhuri R.R."/>
            <person name="La Ragione R."/>
            <person name="Hildebrand F."/>
            <person name="Pallen M.J."/>
        </authorList>
    </citation>
    <scope>NUCLEOTIDE SEQUENCE</scope>
    <source>
        <strain evidence="5">ChiSjej1B19-8411</strain>
    </source>
</reference>
<dbReference type="InterPro" id="IPR050922">
    <property type="entry name" value="LytR/CpsA/Psr_CW_biosynth"/>
</dbReference>
<evidence type="ECO:0000259" key="4">
    <source>
        <dbReference type="Pfam" id="PF03816"/>
    </source>
</evidence>
<evidence type="ECO:0000256" key="2">
    <source>
        <dbReference type="SAM" id="MobiDB-lite"/>
    </source>
</evidence>